<comment type="caution">
    <text evidence="15">The sequence shown here is derived from an EMBL/GenBank/DDBJ whole genome shotgun (WGS) entry which is preliminary data.</text>
</comment>
<keyword evidence="10" id="KW-0046">Antibiotic resistance</keyword>
<feature type="transmembrane region" description="Helical" evidence="14">
    <location>
        <begin position="58"/>
        <end position="74"/>
    </location>
</feature>
<evidence type="ECO:0000313" key="16">
    <source>
        <dbReference type="Proteomes" id="UP000319130"/>
    </source>
</evidence>
<protein>
    <recommendedName>
        <fullName evidence="4">Undecaprenyl-diphosphatase</fullName>
        <ecNumber evidence="3">3.6.1.27</ecNumber>
    </recommendedName>
    <alternativeName>
        <fullName evidence="12">Bacitracin resistance protein</fullName>
    </alternativeName>
    <alternativeName>
        <fullName evidence="11">Undecaprenyl pyrophosphate phosphatase</fullName>
    </alternativeName>
</protein>
<evidence type="ECO:0000256" key="2">
    <source>
        <dbReference type="ARBA" id="ARBA00010621"/>
    </source>
</evidence>
<dbReference type="Proteomes" id="UP000319130">
    <property type="component" value="Unassembled WGS sequence"/>
</dbReference>
<accession>A0A523WBZ8</accession>
<dbReference type="GO" id="GO:0046677">
    <property type="term" value="P:response to antibiotic"/>
    <property type="evidence" value="ECO:0007669"/>
    <property type="project" value="UniProtKB-KW"/>
</dbReference>
<keyword evidence="6 14" id="KW-0812">Transmembrane</keyword>
<organism evidence="15 16">
    <name type="scientific">Aerophobetes bacterium</name>
    <dbReference type="NCBI Taxonomy" id="2030807"/>
    <lineage>
        <taxon>Bacteria</taxon>
        <taxon>Candidatus Aerophobota</taxon>
    </lineage>
</organism>
<reference evidence="15 16" key="1">
    <citation type="submission" date="2019-03" db="EMBL/GenBank/DDBJ databases">
        <title>Metabolic potential of uncultured bacteria and archaea associated with petroleum seepage in deep-sea sediments.</title>
        <authorList>
            <person name="Dong X."/>
            <person name="Hubert C."/>
        </authorList>
    </citation>
    <scope>NUCLEOTIDE SEQUENCE [LARGE SCALE GENOMIC DNA]</scope>
    <source>
        <strain evidence="15">E29_bin52</strain>
    </source>
</reference>
<keyword evidence="5" id="KW-1003">Cell membrane</keyword>
<evidence type="ECO:0000256" key="12">
    <source>
        <dbReference type="ARBA" id="ARBA00032932"/>
    </source>
</evidence>
<proteinExistence type="inferred from homology"/>
<keyword evidence="9 14" id="KW-0472">Membrane</keyword>
<feature type="transmembrane region" description="Helical" evidence="14">
    <location>
        <begin position="25"/>
        <end position="46"/>
    </location>
</feature>
<evidence type="ECO:0000256" key="8">
    <source>
        <dbReference type="ARBA" id="ARBA00022989"/>
    </source>
</evidence>
<evidence type="ECO:0000256" key="13">
    <source>
        <dbReference type="ARBA" id="ARBA00047594"/>
    </source>
</evidence>
<dbReference type="InterPro" id="IPR003824">
    <property type="entry name" value="UppP"/>
</dbReference>
<evidence type="ECO:0000256" key="3">
    <source>
        <dbReference type="ARBA" id="ARBA00012374"/>
    </source>
</evidence>
<evidence type="ECO:0000256" key="14">
    <source>
        <dbReference type="SAM" id="Phobius"/>
    </source>
</evidence>
<dbReference type="EMBL" id="SOIZ01000059">
    <property type="protein sequence ID" value="TET64299.1"/>
    <property type="molecule type" value="Genomic_DNA"/>
</dbReference>
<dbReference type="Pfam" id="PF02673">
    <property type="entry name" value="BacA"/>
    <property type="match status" value="1"/>
</dbReference>
<evidence type="ECO:0000256" key="7">
    <source>
        <dbReference type="ARBA" id="ARBA00022801"/>
    </source>
</evidence>
<evidence type="ECO:0000256" key="9">
    <source>
        <dbReference type="ARBA" id="ARBA00023136"/>
    </source>
</evidence>
<keyword evidence="7" id="KW-0378">Hydrolase</keyword>
<name>A0A523WBZ8_UNCAE</name>
<comment type="subcellular location">
    <subcellularLocation>
        <location evidence="1">Cell membrane</location>
        <topology evidence="1">Multi-pass membrane protein</topology>
    </subcellularLocation>
</comment>
<dbReference type="GO" id="GO:0005886">
    <property type="term" value="C:plasma membrane"/>
    <property type="evidence" value="ECO:0007669"/>
    <property type="project" value="UniProtKB-SubCell"/>
</dbReference>
<dbReference type="EC" id="3.6.1.27" evidence="3"/>
<comment type="similarity">
    <text evidence="2">Belongs to the UppP family.</text>
</comment>
<comment type="catalytic activity">
    <reaction evidence="13">
        <text>di-trans,octa-cis-undecaprenyl diphosphate + H2O = di-trans,octa-cis-undecaprenyl phosphate + phosphate + H(+)</text>
        <dbReference type="Rhea" id="RHEA:28094"/>
        <dbReference type="ChEBI" id="CHEBI:15377"/>
        <dbReference type="ChEBI" id="CHEBI:15378"/>
        <dbReference type="ChEBI" id="CHEBI:43474"/>
        <dbReference type="ChEBI" id="CHEBI:58405"/>
        <dbReference type="ChEBI" id="CHEBI:60392"/>
        <dbReference type="EC" id="3.6.1.27"/>
    </reaction>
</comment>
<gene>
    <name evidence="15" type="ORF">E3J48_01310</name>
</gene>
<evidence type="ECO:0000256" key="11">
    <source>
        <dbReference type="ARBA" id="ARBA00032707"/>
    </source>
</evidence>
<dbReference type="GO" id="GO:0050380">
    <property type="term" value="F:undecaprenyl-diphosphatase activity"/>
    <property type="evidence" value="ECO:0007669"/>
    <property type="project" value="UniProtKB-EC"/>
</dbReference>
<evidence type="ECO:0000256" key="6">
    <source>
        <dbReference type="ARBA" id="ARBA00022692"/>
    </source>
</evidence>
<dbReference type="AlphaFoldDB" id="A0A523WBZ8"/>
<evidence type="ECO:0000256" key="1">
    <source>
        <dbReference type="ARBA" id="ARBA00004651"/>
    </source>
</evidence>
<evidence type="ECO:0000256" key="4">
    <source>
        <dbReference type="ARBA" id="ARBA00021581"/>
    </source>
</evidence>
<sequence length="75" mass="8187">MPAILGALFVETKRAVLEKTLPGEPLPWLTGAIAAFLVGLLSLVVLKKALLGRRLSWFSYYCWALGGISLLFVLI</sequence>
<evidence type="ECO:0000313" key="15">
    <source>
        <dbReference type="EMBL" id="TET64299.1"/>
    </source>
</evidence>
<keyword evidence="8 14" id="KW-1133">Transmembrane helix</keyword>
<evidence type="ECO:0000256" key="10">
    <source>
        <dbReference type="ARBA" id="ARBA00023251"/>
    </source>
</evidence>
<evidence type="ECO:0000256" key="5">
    <source>
        <dbReference type="ARBA" id="ARBA00022475"/>
    </source>
</evidence>